<evidence type="ECO:0000259" key="24">
    <source>
        <dbReference type="PROSITE" id="PS01033"/>
    </source>
</evidence>
<evidence type="ECO:0000256" key="17">
    <source>
        <dbReference type="ARBA" id="ARBA00025094"/>
    </source>
</evidence>
<dbReference type="SUPFAM" id="SSF46458">
    <property type="entry name" value="Globin-like"/>
    <property type="match status" value="1"/>
</dbReference>
<evidence type="ECO:0000256" key="15">
    <source>
        <dbReference type="ARBA" id="ARBA00023004"/>
    </source>
</evidence>
<evidence type="ECO:0000256" key="7">
    <source>
        <dbReference type="ARBA" id="ARBA00022575"/>
    </source>
</evidence>
<dbReference type="InterPro" id="IPR039261">
    <property type="entry name" value="FNR_nucleotide-bd"/>
</dbReference>
<keyword evidence="11" id="KW-0479">Metal-binding</keyword>
<evidence type="ECO:0000256" key="23">
    <source>
        <dbReference type="RuleBase" id="RU000356"/>
    </source>
</evidence>
<keyword evidence="23" id="KW-0813">Transport</keyword>
<evidence type="ECO:0000256" key="9">
    <source>
        <dbReference type="ARBA" id="ARBA00022621"/>
    </source>
</evidence>
<dbReference type="Pfam" id="PF00042">
    <property type="entry name" value="Globin"/>
    <property type="match status" value="1"/>
</dbReference>
<evidence type="ECO:0000256" key="19">
    <source>
        <dbReference type="ARBA" id="ARBA00030929"/>
    </source>
</evidence>
<evidence type="ECO:0000313" key="26">
    <source>
        <dbReference type="EMBL" id="BBB30766.1"/>
    </source>
</evidence>
<dbReference type="PROSITE" id="PS51384">
    <property type="entry name" value="FAD_FR"/>
    <property type="match status" value="1"/>
</dbReference>
<evidence type="ECO:0000256" key="13">
    <source>
        <dbReference type="ARBA" id="ARBA00022857"/>
    </source>
</evidence>
<sequence>MRHSMLASNIDIIKQTVPIIQERGEEITQHFYHLLFEENPELKDIFNMASQKNGRQPASLANAILGYAAHIDRLEALGDAVGSIAAKHFSLDIQPEQYPIVGRNLLKAIREVLGADVATDAVINAWAEAYGQLTNILVGAEKKLYDDAQNALGGWSGFKPFRVVQKIAQSSEITSFYLQPVDGQPLPHYKPGQYISLKITDASLENTELRQYSLSDAHNGEHYRISVKREPTLQDDIPAGVASNFLHDKVNVEDTILVHAPGGNFYLDESDKPLVLISGGVGITPLLSMLNDLTLQSSTRKITWLHGTRNRQTHAFREHINALNNDLPNLTKVVFYDDVTDAIKETDYNHEGYMTAQLLKESCPLDAEFYFCGPLPFMQAIYTTLRQLGVAETQLNFEIFGPSESLN</sequence>
<dbReference type="InterPro" id="IPR012292">
    <property type="entry name" value="Globin/Proto"/>
</dbReference>
<dbReference type="GO" id="GO:0046872">
    <property type="term" value="F:metal ion binding"/>
    <property type="evidence" value="ECO:0007669"/>
    <property type="project" value="UniProtKB-KW"/>
</dbReference>
<evidence type="ECO:0000256" key="11">
    <source>
        <dbReference type="ARBA" id="ARBA00022723"/>
    </source>
</evidence>
<evidence type="ECO:0000256" key="8">
    <source>
        <dbReference type="ARBA" id="ARBA00022617"/>
    </source>
</evidence>
<protein>
    <recommendedName>
        <fullName evidence="6">Flavohemoprotein</fullName>
        <ecNumber evidence="5">1.14.12.17</ecNumber>
    </recommendedName>
    <alternativeName>
        <fullName evidence="19">Flavohemoglobin</fullName>
    </alternativeName>
    <alternativeName>
        <fullName evidence="18">Hemoglobin-like protein</fullName>
    </alternativeName>
    <alternativeName>
        <fullName evidence="20">Nitric oxide dioxygenase</fullName>
    </alternativeName>
</protein>
<dbReference type="Pfam" id="PF00970">
    <property type="entry name" value="FAD_binding_6"/>
    <property type="match status" value="1"/>
</dbReference>
<dbReference type="PANTHER" id="PTHR43396">
    <property type="entry name" value="FLAVOHEMOPROTEIN"/>
    <property type="match status" value="1"/>
</dbReference>
<keyword evidence="12" id="KW-0274">FAD</keyword>
<dbReference type="FunFam" id="1.10.490.10:FF:000003">
    <property type="entry name" value="Flavohemoprotein"/>
    <property type="match status" value="1"/>
</dbReference>
<dbReference type="InterPro" id="IPR008333">
    <property type="entry name" value="Cbr1-like_FAD-bd_dom"/>
</dbReference>
<keyword evidence="14 26" id="KW-0560">Oxidoreductase</keyword>
<dbReference type="FunFam" id="2.40.30.10:FF:000034">
    <property type="entry name" value="Flavohemoprotein"/>
    <property type="match status" value="1"/>
</dbReference>
<accession>A0A7R6SWT8</accession>
<dbReference type="InterPro" id="IPR001709">
    <property type="entry name" value="Flavoprot_Pyr_Nucl_cyt_Rdtase"/>
</dbReference>
<dbReference type="PROSITE" id="PS01033">
    <property type="entry name" value="GLOBIN"/>
    <property type="match status" value="1"/>
</dbReference>
<evidence type="ECO:0000256" key="12">
    <source>
        <dbReference type="ARBA" id="ARBA00022827"/>
    </source>
</evidence>
<dbReference type="GO" id="GO:0020037">
    <property type="term" value="F:heme binding"/>
    <property type="evidence" value="ECO:0007669"/>
    <property type="project" value="InterPro"/>
</dbReference>
<keyword evidence="26" id="KW-0223">Dioxygenase</keyword>
<dbReference type="SUPFAM" id="SSF52343">
    <property type="entry name" value="Ferredoxin reductase-like, C-terminal NADP-linked domain"/>
    <property type="match status" value="1"/>
</dbReference>
<keyword evidence="10" id="KW-0285">Flavoprotein</keyword>
<dbReference type="GO" id="GO:0008941">
    <property type="term" value="F:nitric oxide dioxygenase NAD(P)H activity"/>
    <property type="evidence" value="ECO:0007669"/>
    <property type="project" value="UniProtKB-EC"/>
</dbReference>
<dbReference type="CDD" id="cd08922">
    <property type="entry name" value="FHb-globin"/>
    <property type="match status" value="1"/>
</dbReference>
<dbReference type="FunFam" id="3.40.50.80:FF:000010">
    <property type="entry name" value="Flavohemoprotein"/>
    <property type="match status" value="1"/>
</dbReference>
<dbReference type="PANTHER" id="PTHR43396:SF3">
    <property type="entry name" value="FLAVOHEMOPROTEIN"/>
    <property type="match status" value="1"/>
</dbReference>
<evidence type="ECO:0000256" key="14">
    <source>
        <dbReference type="ARBA" id="ARBA00023002"/>
    </source>
</evidence>
<dbReference type="GO" id="GO:0071949">
    <property type="term" value="F:FAD binding"/>
    <property type="evidence" value="ECO:0007669"/>
    <property type="project" value="TreeGrafter"/>
</dbReference>
<dbReference type="InterPro" id="IPR000971">
    <property type="entry name" value="Globin"/>
</dbReference>
<evidence type="ECO:0000259" key="25">
    <source>
        <dbReference type="PROSITE" id="PS51384"/>
    </source>
</evidence>
<dbReference type="InterPro" id="IPR017927">
    <property type="entry name" value="FAD-bd_FR_type"/>
</dbReference>
<name>A0A7R6SWT8_9GAMM</name>
<comment type="similarity">
    <text evidence="3">In the C-terminal section; belongs to the flavoprotein pyridine nucleotide cytochrome reductase family.</text>
</comment>
<evidence type="ECO:0000256" key="3">
    <source>
        <dbReference type="ARBA" id="ARBA00006401"/>
    </source>
</evidence>
<keyword evidence="13" id="KW-0521">NADP</keyword>
<dbReference type="GO" id="GO:0019825">
    <property type="term" value="F:oxygen binding"/>
    <property type="evidence" value="ECO:0007669"/>
    <property type="project" value="InterPro"/>
</dbReference>
<feature type="domain" description="FAD-binding FR-type" evidence="25">
    <location>
        <begin position="156"/>
        <end position="268"/>
    </location>
</feature>
<evidence type="ECO:0000256" key="21">
    <source>
        <dbReference type="ARBA" id="ARBA00048649"/>
    </source>
</evidence>
<evidence type="ECO:0000256" key="5">
    <source>
        <dbReference type="ARBA" id="ARBA00012229"/>
    </source>
</evidence>
<dbReference type="Gene3D" id="3.40.50.80">
    <property type="entry name" value="Nucleotide-binding domain of ferredoxin-NADP reductase (FNR) module"/>
    <property type="match status" value="1"/>
</dbReference>
<comment type="cofactor">
    <cofactor evidence="1">
        <name>heme b</name>
        <dbReference type="ChEBI" id="CHEBI:60344"/>
    </cofactor>
</comment>
<keyword evidence="27" id="KW-1185">Reference proteome</keyword>
<organism evidence="26 27">
    <name type="scientific">Neptunomonas japonica JAMM 1380</name>
    <dbReference type="NCBI Taxonomy" id="1441457"/>
    <lineage>
        <taxon>Bacteria</taxon>
        <taxon>Pseudomonadati</taxon>
        <taxon>Pseudomonadota</taxon>
        <taxon>Gammaproteobacteria</taxon>
        <taxon>Oceanospirillales</taxon>
        <taxon>Oceanospirillaceae</taxon>
        <taxon>Neptunomonas</taxon>
    </lineage>
</organism>
<dbReference type="NCBIfam" id="NF009805">
    <property type="entry name" value="PRK13289.1"/>
    <property type="match status" value="1"/>
</dbReference>
<evidence type="ECO:0000256" key="16">
    <source>
        <dbReference type="ARBA" id="ARBA00023027"/>
    </source>
</evidence>
<dbReference type="InterPro" id="IPR017938">
    <property type="entry name" value="Riboflavin_synthase-like_b-brl"/>
</dbReference>
<feature type="domain" description="Globin" evidence="24">
    <location>
        <begin position="4"/>
        <end position="142"/>
    </location>
</feature>
<keyword evidence="7" id="KW-0216">Detoxification</keyword>
<evidence type="ECO:0000256" key="2">
    <source>
        <dbReference type="ARBA" id="ARBA00001974"/>
    </source>
</evidence>
<dbReference type="EMBL" id="AP014546">
    <property type="protein sequence ID" value="BBB30766.1"/>
    <property type="molecule type" value="Genomic_DNA"/>
</dbReference>
<comment type="cofactor">
    <cofactor evidence="2">
        <name>FAD</name>
        <dbReference type="ChEBI" id="CHEBI:57692"/>
    </cofactor>
</comment>
<dbReference type="Pfam" id="PF00175">
    <property type="entry name" value="NAD_binding_1"/>
    <property type="match status" value="1"/>
</dbReference>
<evidence type="ECO:0000256" key="22">
    <source>
        <dbReference type="ARBA" id="ARBA00049433"/>
    </source>
</evidence>
<keyword evidence="8 23" id="KW-0349">Heme</keyword>
<proteinExistence type="inferred from homology"/>
<dbReference type="InterPro" id="IPR001433">
    <property type="entry name" value="OxRdtase_FAD/NAD-bd"/>
</dbReference>
<comment type="similarity">
    <text evidence="4">Belongs to the globin family. Two-domain flavohemoproteins subfamily.</text>
</comment>
<keyword evidence="16" id="KW-0520">NAD</keyword>
<evidence type="ECO:0000256" key="1">
    <source>
        <dbReference type="ARBA" id="ARBA00001970"/>
    </source>
</evidence>
<evidence type="ECO:0000313" key="27">
    <source>
        <dbReference type="Proteomes" id="UP000595332"/>
    </source>
</evidence>
<dbReference type="GO" id="GO:0005344">
    <property type="term" value="F:oxygen carrier activity"/>
    <property type="evidence" value="ECO:0007669"/>
    <property type="project" value="UniProtKB-KW"/>
</dbReference>
<dbReference type="EC" id="1.14.12.17" evidence="5"/>
<keyword evidence="9 23" id="KW-0561">Oxygen transport</keyword>
<evidence type="ECO:0000256" key="10">
    <source>
        <dbReference type="ARBA" id="ARBA00022630"/>
    </source>
</evidence>
<dbReference type="InterPro" id="IPR009050">
    <property type="entry name" value="Globin-like_sf"/>
</dbReference>
<evidence type="ECO:0000256" key="18">
    <source>
        <dbReference type="ARBA" id="ARBA00030024"/>
    </source>
</evidence>
<dbReference type="GO" id="GO:0009636">
    <property type="term" value="P:response to toxic substance"/>
    <property type="evidence" value="ECO:0007669"/>
    <property type="project" value="UniProtKB-KW"/>
</dbReference>
<comment type="function">
    <text evidence="17">Is involved in NO detoxification in an aerobic process, termed nitric oxide dioxygenase (NOD) reaction that utilizes O(2) and NAD(P)H to convert NO to nitrate, which protects the bacterium from various noxious nitrogen compounds. Therefore, plays a central role in the inducible response to nitrosative stress.</text>
</comment>
<dbReference type="KEGG" id="njp:NEJAP_2826"/>
<evidence type="ECO:0000256" key="6">
    <source>
        <dbReference type="ARBA" id="ARBA00014637"/>
    </source>
</evidence>
<keyword evidence="15" id="KW-0408">Iron</keyword>
<dbReference type="Proteomes" id="UP000595332">
    <property type="component" value="Chromosome"/>
</dbReference>
<dbReference type="AlphaFoldDB" id="A0A7R6SWT8"/>
<gene>
    <name evidence="26" type="primary">hmp</name>
    <name evidence="26" type="ORF">NEJAP_2826</name>
</gene>
<reference evidence="26 27" key="1">
    <citation type="journal article" date="2008" name="Int. J. Syst. Evol. Microbiol.">
        <title>Neptunomonas japonica sp. nov., an Osedax japonicus symbiont-like bacterium isolated from sediment adjacent to sperm whale carcasses off Kagoshima, Japan.</title>
        <authorList>
            <person name="Miyazaki M."/>
            <person name="Nogi Y."/>
            <person name="Fujiwara Y."/>
            <person name="Kawato M."/>
            <person name="Kubokawa K."/>
            <person name="Horikoshi K."/>
        </authorList>
    </citation>
    <scope>NUCLEOTIDE SEQUENCE [LARGE SCALE GENOMIC DNA]</scope>
    <source>
        <strain evidence="26 27">JAMM 1380</strain>
    </source>
</reference>
<evidence type="ECO:0000256" key="4">
    <source>
        <dbReference type="ARBA" id="ARBA00008414"/>
    </source>
</evidence>
<comment type="catalytic activity">
    <reaction evidence="21">
        <text>2 nitric oxide + NADH + 2 O2 = 2 nitrate + NAD(+) + H(+)</text>
        <dbReference type="Rhea" id="RHEA:19469"/>
        <dbReference type="ChEBI" id="CHEBI:15378"/>
        <dbReference type="ChEBI" id="CHEBI:15379"/>
        <dbReference type="ChEBI" id="CHEBI:16480"/>
        <dbReference type="ChEBI" id="CHEBI:17632"/>
        <dbReference type="ChEBI" id="CHEBI:57540"/>
        <dbReference type="ChEBI" id="CHEBI:57945"/>
        <dbReference type="EC" id="1.14.12.17"/>
    </reaction>
</comment>
<dbReference type="GO" id="GO:0071500">
    <property type="term" value="P:cellular response to nitrosative stress"/>
    <property type="evidence" value="ECO:0007669"/>
    <property type="project" value="TreeGrafter"/>
</dbReference>
<dbReference type="PRINTS" id="PR00371">
    <property type="entry name" value="FPNCR"/>
</dbReference>
<dbReference type="CDD" id="cd06184">
    <property type="entry name" value="flavohem_like_fad_nad_binding"/>
    <property type="match status" value="1"/>
</dbReference>
<dbReference type="Gene3D" id="1.10.490.10">
    <property type="entry name" value="Globins"/>
    <property type="match status" value="1"/>
</dbReference>
<dbReference type="SUPFAM" id="SSF63380">
    <property type="entry name" value="Riboflavin synthase domain-like"/>
    <property type="match status" value="1"/>
</dbReference>
<evidence type="ECO:0000256" key="20">
    <source>
        <dbReference type="ARBA" id="ARBA00033187"/>
    </source>
</evidence>
<dbReference type="GO" id="GO:0046210">
    <property type="term" value="P:nitric oxide catabolic process"/>
    <property type="evidence" value="ECO:0007669"/>
    <property type="project" value="TreeGrafter"/>
</dbReference>
<comment type="catalytic activity">
    <reaction evidence="22">
        <text>2 nitric oxide + NADPH + 2 O2 = 2 nitrate + NADP(+) + H(+)</text>
        <dbReference type="Rhea" id="RHEA:19465"/>
        <dbReference type="ChEBI" id="CHEBI:15378"/>
        <dbReference type="ChEBI" id="CHEBI:15379"/>
        <dbReference type="ChEBI" id="CHEBI:16480"/>
        <dbReference type="ChEBI" id="CHEBI:17632"/>
        <dbReference type="ChEBI" id="CHEBI:57783"/>
        <dbReference type="ChEBI" id="CHEBI:58349"/>
        <dbReference type="EC" id="1.14.12.17"/>
    </reaction>
</comment>
<dbReference type="Gene3D" id="2.40.30.10">
    <property type="entry name" value="Translation factors"/>
    <property type="match status" value="1"/>
</dbReference>